<protein>
    <submittedName>
        <fullName evidence="1">Uncharacterized protein</fullName>
    </submittedName>
</protein>
<proteinExistence type="predicted"/>
<name>A0A8K0P697_LADFU</name>
<evidence type="ECO:0000313" key="2">
    <source>
        <dbReference type="Proteomes" id="UP000792457"/>
    </source>
</evidence>
<sequence>MVPTVELCSVVPGFNLTWREWCSHSRIRSDQSRCAYSLHKWGFKDTPTYDYGSEAQTTTHICRECQLTSFSGSLKDSHNLTPLAAQWLQNLKINL</sequence>
<dbReference type="OrthoDB" id="6614958at2759"/>
<reference evidence="1" key="2">
    <citation type="submission" date="2017-10" db="EMBL/GenBank/DDBJ databases">
        <title>Ladona fulva Genome sequencing and assembly.</title>
        <authorList>
            <person name="Murali S."/>
            <person name="Richards S."/>
            <person name="Bandaranaike D."/>
            <person name="Bellair M."/>
            <person name="Blankenburg K."/>
            <person name="Chao H."/>
            <person name="Dinh H."/>
            <person name="Doddapaneni H."/>
            <person name="Dugan-Rocha S."/>
            <person name="Elkadiri S."/>
            <person name="Gnanaolivu R."/>
            <person name="Hernandez B."/>
            <person name="Skinner E."/>
            <person name="Javaid M."/>
            <person name="Lee S."/>
            <person name="Li M."/>
            <person name="Ming W."/>
            <person name="Munidasa M."/>
            <person name="Muniz J."/>
            <person name="Nguyen L."/>
            <person name="Hughes D."/>
            <person name="Osuji N."/>
            <person name="Pu L.-L."/>
            <person name="Puazo M."/>
            <person name="Qu C."/>
            <person name="Quiroz J."/>
            <person name="Raj R."/>
            <person name="Weissenberger G."/>
            <person name="Xin Y."/>
            <person name="Zou X."/>
            <person name="Han Y."/>
            <person name="Worley K."/>
            <person name="Muzny D."/>
            <person name="Gibbs R."/>
        </authorList>
    </citation>
    <scope>NUCLEOTIDE SEQUENCE</scope>
    <source>
        <strain evidence="1">Sampled in the wild</strain>
    </source>
</reference>
<gene>
    <name evidence="1" type="ORF">J437_LFUL013986</name>
</gene>
<dbReference type="Proteomes" id="UP000792457">
    <property type="component" value="Unassembled WGS sequence"/>
</dbReference>
<keyword evidence="2" id="KW-1185">Reference proteome</keyword>
<evidence type="ECO:0000313" key="1">
    <source>
        <dbReference type="EMBL" id="KAG8232414.1"/>
    </source>
</evidence>
<organism evidence="1 2">
    <name type="scientific">Ladona fulva</name>
    <name type="common">Scarce chaser dragonfly</name>
    <name type="synonym">Libellula fulva</name>
    <dbReference type="NCBI Taxonomy" id="123851"/>
    <lineage>
        <taxon>Eukaryota</taxon>
        <taxon>Metazoa</taxon>
        <taxon>Ecdysozoa</taxon>
        <taxon>Arthropoda</taxon>
        <taxon>Hexapoda</taxon>
        <taxon>Insecta</taxon>
        <taxon>Pterygota</taxon>
        <taxon>Palaeoptera</taxon>
        <taxon>Odonata</taxon>
        <taxon>Epiprocta</taxon>
        <taxon>Anisoptera</taxon>
        <taxon>Libelluloidea</taxon>
        <taxon>Libellulidae</taxon>
        <taxon>Ladona</taxon>
    </lineage>
</organism>
<dbReference type="EMBL" id="KZ308616">
    <property type="protein sequence ID" value="KAG8232414.1"/>
    <property type="molecule type" value="Genomic_DNA"/>
</dbReference>
<comment type="caution">
    <text evidence="1">The sequence shown here is derived from an EMBL/GenBank/DDBJ whole genome shotgun (WGS) entry which is preliminary data.</text>
</comment>
<dbReference type="AlphaFoldDB" id="A0A8K0P697"/>
<reference evidence="1" key="1">
    <citation type="submission" date="2013-04" db="EMBL/GenBank/DDBJ databases">
        <authorList>
            <person name="Qu J."/>
            <person name="Murali S.C."/>
            <person name="Bandaranaike D."/>
            <person name="Bellair M."/>
            <person name="Blankenburg K."/>
            <person name="Chao H."/>
            <person name="Dinh H."/>
            <person name="Doddapaneni H."/>
            <person name="Downs B."/>
            <person name="Dugan-Rocha S."/>
            <person name="Elkadiri S."/>
            <person name="Gnanaolivu R.D."/>
            <person name="Hernandez B."/>
            <person name="Javaid M."/>
            <person name="Jayaseelan J.C."/>
            <person name="Lee S."/>
            <person name="Li M."/>
            <person name="Ming W."/>
            <person name="Munidasa M."/>
            <person name="Muniz J."/>
            <person name="Nguyen L."/>
            <person name="Ongeri F."/>
            <person name="Osuji N."/>
            <person name="Pu L.-L."/>
            <person name="Puazo M."/>
            <person name="Qu C."/>
            <person name="Quiroz J."/>
            <person name="Raj R."/>
            <person name="Weissenberger G."/>
            <person name="Xin Y."/>
            <person name="Zou X."/>
            <person name="Han Y."/>
            <person name="Richards S."/>
            <person name="Worley K."/>
            <person name="Muzny D."/>
            <person name="Gibbs R."/>
        </authorList>
    </citation>
    <scope>NUCLEOTIDE SEQUENCE</scope>
    <source>
        <strain evidence="1">Sampled in the wild</strain>
    </source>
</reference>
<accession>A0A8K0P697</accession>